<dbReference type="AlphaFoldDB" id="A0AAV0ZLG9"/>
<protein>
    <submittedName>
        <fullName evidence="2">Uncharacterized protein</fullName>
    </submittedName>
</protein>
<evidence type="ECO:0000313" key="3">
    <source>
        <dbReference type="Proteomes" id="UP001157006"/>
    </source>
</evidence>
<reference evidence="2 3" key="1">
    <citation type="submission" date="2023-01" db="EMBL/GenBank/DDBJ databases">
        <authorList>
            <person name="Kreplak J."/>
        </authorList>
    </citation>
    <scope>NUCLEOTIDE SEQUENCE [LARGE SCALE GENOMIC DNA]</scope>
</reference>
<feature type="compositionally biased region" description="Basic and acidic residues" evidence="1">
    <location>
        <begin position="7"/>
        <end position="22"/>
    </location>
</feature>
<sequence>MGSGSWKDPDPGREKNKAEAKKKQTLRNARRAAAAGTPGTLEPWPPPDLKNDRSRGGGRCYWKRLEQWNLDKTAIGSCEVTDWLHPRKGLIWLVAHTHQLATIRKSCCTGTRHYQSSLNWGSSTSSINQSQETRTDSQNLLQYRFFHRFEREKKDGCIRVEEGYACDLQYAMQKWFSSNVLCGNGIWFAMDYAVVVMVWKGNMFCNGLRRF</sequence>
<dbReference type="Proteomes" id="UP001157006">
    <property type="component" value="Chromosome 2"/>
</dbReference>
<proteinExistence type="predicted"/>
<gene>
    <name evidence="2" type="ORF">VFH_II071600</name>
</gene>
<organism evidence="2 3">
    <name type="scientific">Vicia faba</name>
    <name type="common">Broad bean</name>
    <name type="synonym">Faba vulgaris</name>
    <dbReference type="NCBI Taxonomy" id="3906"/>
    <lineage>
        <taxon>Eukaryota</taxon>
        <taxon>Viridiplantae</taxon>
        <taxon>Streptophyta</taxon>
        <taxon>Embryophyta</taxon>
        <taxon>Tracheophyta</taxon>
        <taxon>Spermatophyta</taxon>
        <taxon>Magnoliopsida</taxon>
        <taxon>eudicotyledons</taxon>
        <taxon>Gunneridae</taxon>
        <taxon>Pentapetalae</taxon>
        <taxon>rosids</taxon>
        <taxon>fabids</taxon>
        <taxon>Fabales</taxon>
        <taxon>Fabaceae</taxon>
        <taxon>Papilionoideae</taxon>
        <taxon>50 kb inversion clade</taxon>
        <taxon>NPAAA clade</taxon>
        <taxon>Hologalegina</taxon>
        <taxon>IRL clade</taxon>
        <taxon>Fabeae</taxon>
        <taxon>Vicia</taxon>
    </lineage>
</organism>
<accession>A0AAV0ZLG9</accession>
<keyword evidence="3" id="KW-1185">Reference proteome</keyword>
<feature type="region of interest" description="Disordered" evidence="1">
    <location>
        <begin position="1"/>
        <end position="55"/>
    </location>
</feature>
<name>A0AAV0ZLG9_VICFA</name>
<evidence type="ECO:0000313" key="2">
    <source>
        <dbReference type="EMBL" id="CAI8597225.1"/>
    </source>
</evidence>
<evidence type="ECO:0000256" key="1">
    <source>
        <dbReference type="SAM" id="MobiDB-lite"/>
    </source>
</evidence>
<dbReference type="EMBL" id="OX451737">
    <property type="protein sequence ID" value="CAI8597225.1"/>
    <property type="molecule type" value="Genomic_DNA"/>
</dbReference>